<organism evidence="9 10">
    <name type="scientific">Deefgea salmonis</name>
    <dbReference type="NCBI Taxonomy" id="2875502"/>
    <lineage>
        <taxon>Bacteria</taxon>
        <taxon>Pseudomonadati</taxon>
        <taxon>Pseudomonadota</taxon>
        <taxon>Betaproteobacteria</taxon>
        <taxon>Neisseriales</taxon>
        <taxon>Chitinibacteraceae</taxon>
        <taxon>Deefgea</taxon>
    </lineage>
</organism>
<dbReference type="PANTHER" id="PTHR45339">
    <property type="entry name" value="HYBRID SIGNAL TRANSDUCTION HISTIDINE KINASE J"/>
    <property type="match status" value="1"/>
</dbReference>
<proteinExistence type="predicted"/>
<dbReference type="InterPro" id="IPR001789">
    <property type="entry name" value="Sig_transdc_resp-reg_receiver"/>
</dbReference>
<comment type="caution">
    <text evidence="5">Lacks conserved residue(s) required for the propagation of feature annotation.</text>
</comment>
<evidence type="ECO:0000256" key="4">
    <source>
        <dbReference type="ARBA" id="ARBA00023012"/>
    </source>
</evidence>
<evidence type="ECO:0000313" key="10">
    <source>
        <dbReference type="Proteomes" id="UP001198034"/>
    </source>
</evidence>
<evidence type="ECO:0000256" key="1">
    <source>
        <dbReference type="ARBA" id="ARBA00000085"/>
    </source>
</evidence>
<keyword evidence="10" id="KW-1185">Reference proteome</keyword>
<dbReference type="Proteomes" id="UP001198034">
    <property type="component" value="Unassembled WGS sequence"/>
</dbReference>
<evidence type="ECO:0000313" key="9">
    <source>
        <dbReference type="EMBL" id="MCB5196024.1"/>
    </source>
</evidence>
<dbReference type="PROSITE" id="PS50110">
    <property type="entry name" value="RESPONSE_REGULATORY"/>
    <property type="match status" value="2"/>
</dbReference>
<dbReference type="InterPro" id="IPR003661">
    <property type="entry name" value="HisK_dim/P_dom"/>
</dbReference>
<dbReference type="EC" id="2.7.13.3" evidence="2"/>
<evidence type="ECO:0000256" key="5">
    <source>
        <dbReference type="PROSITE-ProRule" id="PRU00169"/>
    </source>
</evidence>
<evidence type="ECO:0000256" key="3">
    <source>
        <dbReference type="ARBA" id="ARBA00022553"/>
    </source>
</evidence>
<dbReference type="CDD" id="cd00082">
    <property type="entry name" value="HisKA"/>
    <property type="match status" value="1"/>
</dbReference>
<keyword evidence="6" id="KW-1133">Transmembrane helix</keyword>
<evidence type="ECO:0000259" key="7">
    <source>
        <dbReference type="PROSITE" id="PS50109"/>
    </source>
</evidence>
<comment type="caution">
    <text evidence="9">The sequence shown here is derived from an EMBL/GenBank/DDBJ whole genome shotgun (WGS) entry which is preliminary data.</text>
</comment>
<dbReference type="Gene3D" id="6.10.340.10">
    <property type="match status" value="1"/>
</dbReference>
<dbReference type="SMART" id="SM00388">
    <property type="entry name" value="HisKA"/>
    <property type="match status" value="1"/>
</dbReference>
<dbReference type="InterPro" id="IPR003594">
    <property type="entry name" value="HATPase_dom"/>
</dbReference>
<feature type="domain" description="Response regulatory" evidence="8">
    <location>
        <begin position="675"/>
        <end position="792"/>
    </location>
</feature>
<keyword evidence="4" id="KW-0902">Two-component regulatory system</keyword>
<gene>
    <name evidence="9" type="ORF">LG219_06990</name>
</gene>
<dbReference type="Pfam" id="PF02518">
    <property type="entry name" value="HATPase_c"/>
    <property type="match status" value="1"/>
</dbReference>
<dbReference type="PANTHER" id="PTHR45339:SF1">
    <property type="entry name" value="HYBRID SIGNAL TRANSDUCTION HISTIDINE KINASE J"/>
    <property type="match status" value="1"/>
</dbReference>
<dbReference type="PROSITE" id="PS50109">
    <property type="entry name" value="HIS_KIN"/>
    <property type="match status" value="1"/>
</dbReference>
<dbReference type="SMART" id="SM00387">
    <property type="entry name" value="HATPase_c"/>
    <property type="match status" value="1"/>
</dbReference>
<dbReference type="InterPro" id="IPR005467">
    <property type="entry name" value="His_kinase_dom"/>
</dbReference>
<dbReference type="Gene3D" id="1.10.287.130">
    <property type="match status" value="1"/>
</dbReference>
<dbReference type="EMBL" id="JAJAWG010000003">
    <property type="protein sequence ID" value="MCB5196024.1"/>
    <property type="molecule type" value="Genomic_DNA"/>
</dbReference>
<accession>A0ABS8BJY1</accession>
<name>A0ABS8BJY1_9NEIS</name>
<evidence type="ECO:0000256" key="6">
    <source>
        <dbReference type="SAM" id="Phobius"/>
    </source>
</evidence>
<keyword evidence="6" id="KW-0812">Transmembrane</keyword>
<feature type="transmembrane region" description="Helical" evidence="6">
    <location>
        <begin position="17"/>
        <end position="36"/>
    </location>
</feature>
<dbReference type="SMART" id="SM00448">
    <property type="entry name" value="REC"/>
    <property type="match status" value="2"/>
</dbReference>
<dbReference type="RefSeq" id="WP_226763803.1">
    <property type="nucleotide sequence ID" value="NZ_JAJAWG010000003.1"/>
</dbReference>
<sequence>MIHIIQEKWRRSLNFKLLFPLAMASIILATLAIFTIHQISKNQLREKIDARGELIANIINYIAESITRQGELSRTITSLGAEDGVDLIIITAGETKNIIASSKLNLIGKNINTIKDKELKKLLLTYANTKKTYSYFNPSSFKHIVIKPLLLSKSIDIDKNKGSIYIQLNTEQAQKEIDAVTFQFSLACLFGIFLISGLSYYLLRKNILLRLKKIELHVKQRDNSKNESWHETEQEDEIGHLAQSLQIAMTTTAAVISALERQAKELTKSESNLTLAKETAIQANEAKSAFLANMSHEIRTPLNAILGFSELLAYTPLNLEQKELLHSIDIGGQSLLIQINDILDFSKIEAGKLSLEKIDFDFRYLVEDTIDLMSSKAREKSIEIIGIIDSSVPKKLNGDPSRLRQILLNLFNNAIKFSSQGEIVLRMRSTPLTPPFHRLYVEVKDKGIGISAAEITTLFQPFVQADASTTRRFGGTGLGLSICRRLIEAMQGYIDVISQPNAGSTFWFEITLEARACEDIEYKNIALQQKQALIVDDVPASRELLSQQLSEMGLIVTAMSNHFDSFSILEKNQTAFDIALICKNFDANSSQHLAAQIHSLPLLQDLPLILLASNSSIGQAESAKNAGYAALLSKPIRSKTLYSAIELVLNQHHAAELPLVTMHQIAEQLATEKHYVLVVEDNLVNQQVAVKMLEKLNCRVDIANDGALGVAAVAAQNYDIVFMDCQMPNMDGYAATKHIRATEAPNQHLPIVALTANVFKEDILRCQQAGMDDFLSKPITLAALKNALDQHLPRRSQ</sequence>
<dbReference type="CDD" id="cd16922">
    <property type="entry name" value="HATPase_EvgS-ArcB-TorS-like"/>
    <property type="match status" value="1"/>
</dbReference>
<dbReference type="Gene3D" id="3.30.565.10">
    <property type="entry name" value="Histidine kinase-like ATPase, C-terminal domain"/>
    <property type="match status" value="1"/>
</dbReference>
<dbReference type="InterPro" id="IPR011006">
    <property type="entry name" value="CheY-like_superfamily"/>
</dbReference>
<dbReference type="Gene3D" id="3.40.50.2300">
    <property type="match status" value="2"/>
</dbReference>
<feature type="transmembrane region" description="Helical" evidence="6">
    <location>
        <begin position="182"/>
        <end position="203"/>
    </location>
</feature>
<feature type="domain" description="Response regulatory" evidence="8">
    <location>
        <begin position="531"/>
        <end position="649"/>
    </location>
</feature>
<dbReference type="CDD" id="cd17546">
    <property type="entry name" value="REC_hyHK_CKI1_RcsC-like"/>
    <property type="match status" value="1"/>
</dbReference>
<comment type="catalytic activity">
    <reaction evidence="1">
        <text>ATP + protein L-histidine = ADP + protein N-phospho-L-histidine.</text>
        <dbReference type="EC" id="2.7.13.3"/>
    </reaction>
</comment>
<dbReference type="PRINTS" id="PR00344">
    <property type="entry name" value="BCTRLSENSOR"/>
</dbReference>
<feature type="modified residue" description="4-aspartylphosphate" evidence="5">
    <location>
        <position position="724"/>
    </location>
</feature>
<keyword evidence="3 5" id="KW-0597">Phosphoprotein</keyword>
<dbReference type="InterPro" id="IPR036890">
    <property type="entry name" value="HATPase_C_sf"/>
</dbReference>
<keyword evidence="6" id="KW-0472">Membrane</keyword>
<dbReference type="InterPro" id="IPR036097">
    <property type="entry name" value="HisK_dim/P_sf"/>
</dbReference>
<evidence type="ECO:0000259" key="8">
    <source>
        <dbReference type="PROSITE" id="PS50110"/>
    </source>
</evidence>
<dbReference type="SUPFAM" id="SSF52172">
    <property type="entry name" value="CheY-like"/>
    <property type="match status" value="2"/>
</dbReference>
<dbReference type="SUPFAM" id="SSF47384">
    <property type="entry name" value="Homodimeric domain of signal transducing histidine kinase"/>
    <property type="match status" value="1"/>
</dbReference>
<dbReference type="Pfam" id="PF00512">
    <property type="entry name" value="HisKA"/>
    <property type="match status" value="1"/>
</dbReference>
<evidence type="ECO:0000256" key="2">
    <source>
        <dbReference type="ARBA" id="ARBA00012438"/>
    </source>
</evidence>
<reference evidence="9 10" key="1">
    <citation type="submission" date="2021-10" db="EMBL/GenBank/DDBJ databases">
        <authorList>
            <person name="Chen M."/>
        </authorList>
    </citation>
    <scope>NUCLEOTIDE SEQUENCE [LARGE SCALE GENOMIC DNA]</scope>
    <source>
        <strain evidence="9 10">H3-26</strain>
    </source>
</reference>
<protein>
    <recommendedName>
        <fullName evidence="2">histidine kinase</fullName>
        <ecNumber evidence="2">2.7.13.3</ecNumber>
    </recommendedName>
</protein>
<dbReference type="InterPro" id="IPR004358">
    <property type="entry name" value="Sig_transdc_His_kin-like_C"/>
</dbReference>
<dbReference type="SUPFAM" id="SSF55874">
    <property type="entry name" value="ATPase domain of HSP90 chaperone/DNA topoisomerase II/histidine kinase"/>
    <property type="match status" value="1"/>
</dbReference>
<feature type="domain" description="Histidine kinase" evidence="7">
    <location>
        <begin position="293"/>
        <end position="514"/>
    </location>
</feature>
<dbReference type="Pfam" id="PF00072">
    <property type="entry name" value="Response_reg"/>
    <property type="match status" value="2"/>
</dbReference>